<dbReference type="PANTHER" id="PTHR13309:SF0">
    <property type="entry name" value="FMR1-INTERACTING PROTEIN NUFIP1"/>
    <property type="match status" value="1"/>
</dbReference>
<gene>
    <name evidence="7" type="ORF">BZG36_01621</name>
</gene>
<dbReference type="OrthoDB" id="273070at2759"/>
<dbReference type="Pfam" id="PF18044">
    <property type="entry name" value="zf-CCCH_4"/>
    <property type="match status" value="1"/>
</dbReference>
<dbReference type="EMBL" id="MVBO01000015">
    <property type="protein sequence ID" value="OZJ05482.1"/>
    <property type="molecule type" value="Genomic_DNA"/>
</dbReference>
<comment type="caution">
    <text evidence="7">The sequence shown here is derived from an EMBL/GenBank/DDBJ whole genome shotgun (WGS) entry which is preliminary data.</text>
</comment>
<evidence type="ECO:0000256" key="4">
    <source>
        <dbReference type="PROSITE-ProRule" id="PRU00723"/>
    </source>
</evidence>
<feature type="region of interest" description="Disordered" evidence="5">
    <location>
        <begin position="192"/>
        <end position="272"/>
    </location>
</feature>
<dbReference type="InterPro" id="IPR019496">
    <property type="entry name" value="NUFIP1_cons_dom"/>
</dbReference>
<proteinExistence type="predicted"/>
<sequence length="352" mass="39795">MNQQFLLPPTYRPPPPPPTTYTSSRQPQWQRSGPVNGAQPPHASNFLSNLEARNKDRLQRAGDAAALAVNALGQRSSPQSSYAAYQPATYSTDYTNYYAPPAAASYDRPLMQYGDLAYANYPATTTWPQQYQQSTFTSTPQVSSTAPESSSNVGKRKKNTDGDEGPIRLKRKLETPEEIEKWREERRKNWPTEANIAKKKQEQEERLAARQEQQKRVKKQDGSQNDNTLDAAPDDEPDSSDSLDSDSDMDPERDAISSKNPTAATKGPMSKPCKYFVKGNCRRGKRCTFRHDAEDRKNQKMNATDKAADVPRSMRINNRPNLLQALLQKEINNEHKILMQCFSWLSDQGYLD</sequence>
<feature type="compositionally biased region" description="Polar residues" evidence="5">
    <location>
        <begin position="132"/>
        <end position="153"/>
    </location>
</feature>
<feature type="compositionally biased region" description="Pro residues" evidence="5">
    <location>
        <begin position="10"/>
        <end position="19"/>
    </location>
</feature>
<feature type="domain" description="C3H1-type" evidence="6">
    <location>
        <begin position="267"/>
        <end position="294"/>
    </location>
</feature>
<evidence type="ECO:0000313" key="8">
    <source>
        <dbReference type="Proteomes" id="UP000242875"/>
    </source>
</evidence>
<dbReference type="GO" id="GO:0000492">
    <property type="term" value="P:box C/D snoRNP assembly"/>
    <property type="evidence" value="ECO:0007669"/>
    <property type="project" value="TreeGrafter"/>
</dbReference>
<dbReference type="Proteomes" id="UP000242875">
    <property type="component" value="Unassembled WGS sequence"/>
</dbReference>
<feature type="compositionally biased region" description="Acidic residues" evidence="5">
    <location>
        <begin position="232"/>
        <end position="249"/>
    </location>
</feature>
<dbReference type="SUPFAM" id="SSF90229">
    <property type="entry name" value="CCCH zinc finger"/>
    <property type="match status" value="1"/>
</dbReference>
<keyword evidence="2 4" id="KW-0863">Zinc-finger</keyword>
<accession>A0A261Y4G1</accession>
<feature type="zinc finger region" description="C3H1-type" evidence="4">
    <location>
        <begin position="267"/>
        <end position="294"/>
    </location>
</feature>
<feature type="compositionally biased region" description="Basic and acidic residues" evidence="5">
    <location>
        <begin position="159"/>
        <end position="172"/>
    </location>
</feature>
<keyword evidence="3 4" id="KW-0862">Zinc</keyword>
<evidence type="ECO:0000256" key="2">
    <source>
        <dbReference type="ARBA" id="ARBA00022771"/>
    </source>
</evidence>
<name>A0A261Y4G1_9FUNG</name>
<protein>
    <recommendedName>
        <fullName evidence="6">C3H1-type domain-containing protein</fullName>
    </recommendedName>
</protein>
<evidence type="ECO:0000313" key="7">
    <source>
        <dbReference type="EMBL" id="OZJ05482.1"/>
    </source>
</evidence>
<organism evidence="7 8">
    <name type="scientific">Bifiguratus adelaidae</name>
    <dbReference type="NCBI Taxonomy" id="1938954"/>
    <lineage>
        <taxon>Eukaryota</taxon>
        <taxon>Fungi</taxon>
        <taxon>Fungi incertae sedis</taxon>
        <taxon>Mucoromycota</taxon>
        <taxon>Mucoromycotina</taxon>
        <taxon>Endogonomycetes</taxon>
        <taxon>Endogonales</taxon>
        <taxon>Endogonales incertae sedis</taxon>
        <taxon>Bifiguratus</taxon>
    </lineage>
</organism>
<dbReference type="GO" id="GO:0003723">
    <property type="term" value="F:RNA binding"/>
    <property type="evidence" value="ECO:0007669"/>
    <property type="project" value="InterPro"/>
</dbReference>
<dbReference type="PROSITE" id="PS50103">
    <property type="entry name" value="ZF_C3H1"/>
    <property type="match status" value="1"/>
</dbReference>
<dbReference type="InterPro" id="IPR036855">
    <property type="entry name" value="Znf_CCCH_sf"/>
</dbReference>
<dbReference type="Gene3D" id="4.10.1000.10">
    <property type="entry name" value="Zinc finger, CCCH-type"/>
    <property type="match status" value="1"/>
</dbReference>
<keyword evidence="8" id="KW-1185">Reference proteome</keyword>
<dbReference type="InterPro" id="IPR039136">
    <property type="entry name" value="NUFIP1-like"/>
</dbReference>
<dbReference type="GO" id="GO:0005634">
    <property type="term" value="C:nucleus"/>
    <property type="evidence" value="ECO:0007669"/>
    <property type="project" value="TreeGrafter"/>
</dbReference>
<keyword evidence="1 4" id="KW-0479">Metal-binding</keyword>
<dbReference type="InterPro" id="IPR041367">
    <property type="entry name" value="Znf-CCCH_4"/>
</dbReference>
<feature type="region of interest" description="Disordered" evidence="5">
    <location>
        <begin position="1"/>
        <end position="45"/>
    </location>
</feature>
<dbReference type="AlphaFoldDB" id="A0A261Y4G1"/>
<dbReference type="Pfam" id="PF10453">
    <property type="entry name" value="NUFIP1"/>
    <property type="match status" value="1"/>
</dbReference>
<reference evidence="7 8" key="1">
    <citation type="journal article" date="2017" name="Mycologia">
        <title>Bifiguratus adelaidae, gen. et sp. nov., a new member of Mucoromycotina in endophytic and soil-dwelling habitats.</title>
        <authorList>
            <person name="Torres-Cruz T.J."/>
            <person name="Billingsley Tobias T.L."/>
            <person name="Almatruk M."/>
            <person name="Hesse C."/>
            <person name="Kuske C.R."/>
            <person name="Desiro A."/>
            <person name="Benucci G.M."/>
            <person name="Bonito G."/>
            <person name="Stajich J.E."/>
            <person name="Dunlap C."/>
            <person name="Arnold A.E."/>
            <person name="Porras-Alfaro A."/>
        </authorList>
    </citation>
    <scope>NUCLEOTIDE SEQUENCE [LARGE SCALE GENOMIC DNA]</scope>
    <source>
        <strain evidence="7 8">AZ0501</strain>
    </source>
</reference>
<dbReference type="PANTHER" id="PTHR13309">
    <property type="entry name" value="NUCLEAR FRAGILE X MENTAL RETARDATION PROTEIN INTERACTING PROTEIN 1"/>
    <property type="match status" value="1"/>
</dbReference>
<evidence type="ECO:0000256" key="1">
    <source>
        <dbReference type="ARBA" id="ARBA00022723"/>
    </source>
</evidence>
<evidence type="ECO:0000256" key="3">
    <source>
        <dbReference type="ARBA" id="ARBA00022833"/>
    </source>
</evidence>
<evidence type="ECO:0000259" key="6">
    <source>
        <dbReference type="PROSITE" id="PS50103"/>
    </source>
</evidence>
<feature type="compositionally biased region" description="Basic and acidic residues" evidence="5">
    <location>
        <begin position="199"/>
        <end position="221"/>
    </location>
</feature>
<feature type="region of interest" description="Disordered" evidence="5">
    <location>
        <begin position="132"/>
        <end position="172"/>
    </location>
</feature>
<dbReference type="InterPro" id="IPR000571">
    <property type="entry name" value="Znf_CCCH"/>
</dbReference>
<dbReference type="GO" id="GO:0008270">
    <property type="term" value="F:zinc ion binding"/>
    <property type="evidence" value="ECO:0007669"/>
    <property type="project" value="UniProtKB-KW"/>
</dbReference>
<evidence type="ECO:0000256" key="5">
    <source>
        <dbReference type="SAM" id="MobiDB-lite"/>
    </source>
</evidence>
<dbReference type="SMART" id="SM00356">
    <property type="entry name" value="ZnF_C3H1"/>
    <property type="match status" value="1"/>
</dbReference>